<dbReference type="InterPro" id="IPR035959">
    <property type="entry name" value="RutC-like_sf"/>
</dbReference>
<dbReference type="Gene3D" id="3.30.1330.40">
    <property type="entry name" value="RutC-like"/>
    <property type="match status" value="1"/>
</dbReference>
<comment type="caution">
    <text evidence="1">The sequence shown here is derived from an EMBL/GenBank/DDBJ whole genome shotgun (WGS) entry which is preliminary data.</text>
</comment>
<dbReference type="PANTHER" id="PTHR11803:SF44">
    <property type="entry name" value="RUTC FAMILY PROTEIN YJGH"/>
    <property type="match status" value="1"/>
</dbReference>
<dbReference type="EMBL" id="LJRF01000010">
    <property type="protein sequence ID" value="KPY51621.1"/>
    <property type="molecule type" value="Genomic_DNA"/>
</dbReference>
<dbReference type="PANTHER" id="PTHR11803">
    <property type="entry name" value="2-IMINOBUTANOATE/2-IMINOPROPANOATE DEAMINASE RIDA"/>
    <property type="match status" value="1"/>
</dbReference>
<dbReference type="SUPFAM" id="SSF55298">
    <property type="entry name" value="YjgF-like"/>
    <property type="match status" value="1"/>
</dbReference>
<reference evidence="1 2" key="1">
    <citation type="submission" date="2015-09" db="EMBL/GenBank/DDBJ databases">
        <title>Genome announcement of multiple Pseudomonas syringae strains.</title>
        <authorList>
            <person name="Thakur S."/>
            <person name="Wang P.W."/>
            <person name="Gong Y."/>
            <person name="Weir B.S."/>
            <person name="Guttman D.S."/>
        </authorList>
    </citation>
    <scope>NUCLEOTIDE SEQUENCE [LARGE SCALE GENOMIC DNA]</scope>
    <source>
        <strain evidence="1 2">ICMP3882</strain>
    </source>
</reference>
<dbReference type="Proteomes" id="UP000050554">
    <property type="component" value="Unassembled WGS sequence"/>
</dbReference>
<proteinExistence type="predicted"/>
<dbReference type="CDD" id="cd00448">
    <property type="entry name" value="YjgF_YER057c_UK114_family"/>
    <property type="match status" value="1"/>
</dbReference>
<sequence>MRNTALLPWRPRTAAISLSASRLAVGCGSCPTTRAPPARSFLTITRWMPKAACTLGVACMAGDLELIHTPHAAAPGGHYSQAVRHQDTLYVSGQLPIRADGSHSVDEPFEVQTAIALDNLLAIITAAECSIEDLIKVTVYVAGVKHWPAFDRIYASYLGLHRPARAVVPVPELHHGYLIEIEALVRVPKTAPCA</sequence>
<dbReference type="GO" id="GO:0019239">
    <property type="term" value="F:deaminase activity"/>
    <property type="evidence" value="ECO:0007669"/>
    <property type="project" value="TreeGrafter"/>
</dbReference>
<evidence type="ECO:0000313" key="1">
    <source>
        <dbReference type="EMBL" id="KPY51621.1"/>
    </source>
</evidence>
<gene>
    <name evidence="1" type="ORF">ALO47_04841</name>
</gene>
<protein>
    <submittedName>
        <fullName evidence="1">Endoribonuclease L-PSP</fullName>
    </submittedName>
</protein>
<organism evidence="1 2">
    <name type="scientific">Pseudomonas syringae pv. ribicola</name>
    <dbReference type="NCBI Taxonomy" id="55398"/>
    <lineage>
        <taxon>Bacteria</taxon>
        <taxon>Pseudomonadati</taxon>
        <taxon>Pseudomonadota</taxon>
        <taxon>Gammaproteobacteria</taxon>
        <taxon>Pseudomonadales</taxon>
        <taxon>Pseudomonadaceae</taxon>
        <taxon>Pseudomonas</taxon>
    </lineage>
</organism>
<accession>A0A0P9ZLS5</accession>
<dbReference type="PATRIC" id="fig|55398.3.peg.2779"/>
<dbReference type="Pfam" id="PF01042">
    <property type="entry name" value="Ribonuc_L-PSP"/>
    <property type="match status" value="1"/>
</dbReference>
<dbReference type="GO" id="GO:0005829">
    <property type="term" value="C:cytosol"/>
    <property type="evidence" value="ECO:0007669"/>
    <property type="project" value="TreeGrafter"/>
</dbReference>
<evidence type="ECO:0000313" key="2">
    <source>
        <dbReference type="Proteomes" id="UP000050554"/>
    </source>
</evidence>
<dbReference type="InterPro" id="IPR006175">
    <property type="entry name" value="YjgF/YER057c/UK114"/>
</dbReference>
<name>A0A0P9ZLS5_PSESI</name>
<dbReference type="AlphaFoldDB" id="A0A0P9ZLS5"/>